<evidence type="ECO:0000313" key="4">
    <source>
        <dbReference type="Proteomes" id="UP000055611"/>
    </source>
</evidence>
<dbReference type="Pfam" id="PF00535">
    <property type="entry name" value="Glycos_transf_2"/>
    <property type="match status" value="1"/>
</dbReference>
<dbReference type="KEGG" id="dej:AWY79_09285"/>
<reference evidence="2 4" key="1">
    <citation type="journal article" date="2016" name="Front. Microbiol.">
        <title>Genome Sequence of the Piezophilic, Mesophilic Sulfate-Reducing Bacterium Desulfovibrio indicus J2T.</title>
        <authorList>
            <person name="Cao J."/>
            <person name="Maignien L."/>
            <person name="Shao Z."/>
            <person name="Alain K."/>
            <person name="Jebbar M."/>
        </authorList>
    </citation>
    <scope>NUCLEOTIDE SEQUENCE [LARGE SCALE GENOMIC DNA]</scope>
    <source>
        <strain evidence="2 4">J2</strain>
    </source>
</reference>
<name>A0A126QNE3_9BACT</name>
<protein>
    <submittedName>
        <fullName evidence="3">Glycosyltransferase involved in cell wall biosynthesis</fullName>
    </submittedName>
</protein>
<dbReference type="EMBL" id="CP014206">
    <property type="protein sequence ID" value="AMK11296.1"/>
    <property type="molecule type" value="Genomic_DNA"/>
</dbReference>
<proteinExistence type="predicted"/>
<dbReference type="AlphaFoldDB" id="A0A126QNE3"/>
<dbReference type="Gene3D" id="3.90.550.10">
    <property type="entry name" value="Spore Coat Polysaccharide Biosynthesis Protein SpsA, Chain A"/>
    <property type="match status" value="1"/>
</dbReference>
<reference evidence="3 5" key="2">
    <citation type="submission" date="2019-03" db="EMBL/GenBank/DDBJ databases">
        <title>Genomic Encyclopedia of Type Strains, Phase IV (KMG-IV): sequencing the most valuable type-strain genomes for metagenomic binning, comparative biology and taxonomic classification.</title>
        <authorList>
            <person name="Goeker M."/>
        </authorList>
    </citation>
    <scope>NUCLEOTIDE SEQUENCE [LARGE SCALE GENOMIC DNA]</scope>
    <source>
        <strain evidence="3 5">DSM 101483</strain>
    </source>
</reference>
<sequence>MVMHGKVKPAVIIPVLDEVSTVREVVRGVLGHGCDAIVVDDSSSDGSGRAAREAGAEVLTMPFGCGAWNATLAGLLHAVKRGGYPGFLTMDGDGQHDPDCIPALLAHGASTGADVVVGSCPQRGGPARQWAWNLFSSMTRLPVRDFTSGLRLYSPRAVRCVLTPEAALYDYQDLGVLLLLHRRGLSLAELPVDMRPRQSGRSRVFSNRRDVAAYLVKTGLGVLSHWLAAPAPVADWRDYDAG</sequence>
<dbReference type="PANTHER" id="PTHR48090:SF7">
    <property type="entry name" value="RFBJ PROTEIN"/>
    <property type="match status" value="1"/>
</dbReference>
<accession>A0A126QNE3</accession>
<evidence type="ECO:0000259" key="1">
    <source>
        <dbReference type="Pfam" id="PF00535"/>
    </source>
</evidence>
<organism evidence="3 5">
    <name type="scientific">Pseudodesulfovibrio indicus</name>
    <dbReference type="NCBI Taxonomy" id="1716143"/>
    <lineage>
        <taxon>Bacteria</taxon>
        <taxon>Pseudomonadati</taxon>
        <taxon>Thermodesulfobacteriota</taxon>
        <taxon>Desulfovibrionia</taxon>
        <taxon>Desulfovibrionales</taxon>
        <taxon>Desulfovibrionaceae</taxon>
    </lineage>
</organism>
<dbReference type="InterPro" id="IPR001173">
    <property type="entry name" value="Glyco_trans_2-like"/>
</dbReference>
<evidence type="ECO:0000313" key="3">
    <source>
        <dbReference type="EMBL" id="TDT85556.1"/>
    </source>
</evidence>
<keyword evidence="4" id="KW-1185">Reference proteome</keyword>
<dbReference type="Proteomes" id="UP000055611">
    <property type="component" value="Chromosome"/>
</dbReference>
<feature type="domain" description="Glycosyltransferase 2-like" evidence="1">
    <location>
        <begin position="11"/>
        <end position="139"/>
    </location>
</feature>
<evidence type="ECO:0000313" key="2">
    <source>
        <dbReference type="EMBL" id="AMK11296.1"/>
    </source>
</evidence>
<dbReference type="CDD" id="cd04179">
    <property type="entry name" value="DPM_DPG-synthase_like"/>
    <property type="match status" value="1"/>
</dbReference>
<evidence type="ECO:0000313" key="5">
    <source>
        <dbReference type="Proteomes" id="UP000295506"/>
    </source>
</evidence>
<dbReference type="Proteomes" id="UP000295506">
    <property type="component" value="Unassembled WGS sequence"/>
</dbReference>
<dbReference type="EMBL" id="SOBK01000015">
    <property type="protein sequence ID" value="TDT85556.1"/>
    <property type="molecule type" value="Genomic_DNA"/>
</dbReference>
<gene>
    <name evidence="2" type="ORF">AWY79_09285</name>
    <name evidence="3" type="ORF">EDC59_11534</name>
</gene>
<dbReference type="InterPro" id="IPR029044">
    <property type="entry name" value="Nucleotide-diphossugar_trans"/>
</dbReference>
<dbReference type="SUPFAM" id="SSF53448">
    <property type="entry name" value="Nucleotide-diphospho-sugar transferases"/>
    <property type="match status" value="1"/>
</dbReference>
<dbReference type="InterPro" id="IPR050256">
    <property type="entry name" value="Glycosyltransferase_2"/>
</dbReference>
<dbReference type="PANTHER" id="PTHR48090">
    <property type="entry name" value="UNDECAPRENYL-PHOSPHATE 4-DEOXY-4-FORMAMIDO-L-ARABINOSE TRANSFERASE-RELATED"/>
    <property type="match status" value="1"/>
</dbReference>